<evidence type="ECO:0000259" key="7">
    <source>
        <dbReference type="Pfam" id="PF00155"/>
    </source>
</evidence>
<dbReference type="Proteomes" id="UP000321306">
    <property type="component" value="Unassembled WGS sequence"/>
</dbReference>
<dbReference type="OrthoDB" id="9802328at2"/>
<dbReference type="InterPro" id="IPR015424">
    <property type="entry name" value="PyrdxlP-dep_Trfase"/>
</dbReference>
<comment type="subunit">
    <text evidence="3">Homodimer.</text>
</comment>
<dbReference type="InterPro" id="IPR015422">
    <property type="entry name" value="PyrdxlP-dep_Trfase_small"/>
</dbReference>
<organism evidence="8 9">
    <name type="scientific">Deinococcus cellulosilyticus (strain DSM 18568 / NBRC 106333 / KACC 11606 / 5516J-15)</name>
    <dbReference type="NCBI Taxonomy" id="1223518"/>
    <lineage>
        <taxon>Bacteria</taxon>
        <taxon>Thermotogati</taxon>
        <taxon>Deinococcota</taxon>
        <taxon>Deinococci</taxon>
        <taxon>Deinococcales</taxon>
        <taxon>Deinococcaceae</taxon>
        <taxon>Deinococcus</taxon>
    </lineage>
</organism>
<dbReference type="EMBL" id="BJXB01000018">
    <property type="protein sequence ID" value="GEM48123.1"/>
    <property type="molecule type" value="Genomic_DNA"/>
</dbReference>
<protein>
    <submittedName>
        <fullName evidence="8">2-aminoadipate aminotransferase</fullName>
    </submittedName>
</protein>
<dbReference type="CDD" id="cd00609">
    <property type="entry name" value="AAT_like"/>
    <property type="match status" value="1"/>
</dbReference>
<proteinExistence type="inferred from homology"/>
<dbReference type="InterPro" id="IPR015421">
    <property type="entry name" value="PyrdxlP-dep_Trfase_major"/>
</dbReference>
<evidence type="ECO:0000313" key="8">
    <source>
        <dbReference type="EMBL" id="GEM48123.1"/>
    </source>
</evidence>
<dbReference type="GO" id="GO:0030170">
    <property type="term" value="F:pyridoxal phosphate binding"/>
    <property type="evidence" value="ECO:0007669"/>
    <property type="project" value="InterPro"/>
</dbReference>
<dbReference type="GO" id="GO:1901605">
    <property type="term" value="P:alpha-amino acid metabolic process"/>
    <property type="evidence" value="ECO:0007669"/>
    <property type="project" value="TreeGrafter"/>
</dbReference>
<dbReference type="InterPro" id="IPR004839">
    <property type="entry name" value="Aminotransferase_I/II_large"/>
</dbReference>
<reference evidence="8 9" key="1">
    <citation type="submission" date="2019-07" db="EMBL/GenBank/DDBJ databases">
        <title>Whole genome shotgun sequence of Deinococcus cellulosilyticus NBRC 106333.</title>
        <authorList>
            <person name="Hosoyama A."/>
            <person name="Uohara A."/>
            <person name="Ohji S."/>
            <person name="Ichikawa N."/>
        </authorList>
    </citation>
    <scope>NUCLEOTIDE SEQUENCE [LARGE SCALE GENOMIC DNA]</scope>
    <source>
        <strain evidence="8 9">NBRC 106333</strain>
    </source>
</reference>
<dbReference type="Gene3D" id="3.90.1150.10">
    <property type="entry name" value="Aspartate Aminotransferase, domain 1"/>
    <property type="match status" value="1"/>
</dbReference>
<evidence type="ECO:0000256" key="5">
    <source>
        <dbReference type="ARBA" id="ARBA00022679"/>
    </source>
</evidence>
<accession>A0A511N5J6</accession>
<name>A0A511N5J6_DEIC1</name>
<comment type="cofactor">
    <cofactor evidence="1">
        <name>pyridoxal 5'-phosphate</name>
        <dbReference type="ChEBI" id="CHEBI:597326"/>
    </cofactor>
</comment>
<dbReference type="GO" id="GO:0008483">
    <property type="term" value="F:transaminase activity"/>
    <property type="evidence" value="ECO:0007669"/>
    <property type="project" value="UniProtKB-KW"/>
</dbReference>
<comment type="similarity">
    <text evidence="2">Belongs to the class-I pyridoxal-phosphate-dependent aminotransferase family.</text>
</comment>
<keyword evidence="5 8" id="KW-0808">Transferase</keyword>
<evidence type="ECO:0000256" key="4">
    <source>
        <dbReference type="ARBA" id="ARBA00022576"/>
    </source>
</evidence>
<evidence type="ECO:0000313" key="9">
    <source>
        <dbReference type="Proteomes" id="UP000321306"/>
    </source>
</evidence>
<dbReference type="PANTHER" id="PTHR42790:SF19">
    <property type="entry name" value="KYNURENINE_ALPHA-AMINOADIPATE AMINOTRANSFERASE, MITOCHONDRIAL"/>
    <property type="match status" value="1"/>
</dbReference>
<keyword evidence="4 8" id="KW-0032">Aminotransferase</keyword>
<dbReference type="Pfam" id="PF00155">
    <property type="entry name" value="Aminotran_1_2"/>
    <property type="match status" value="1"/>
</dbReference>
<dbReference type="Gene3D" id="3.40.640.10">
    <property type="entry name" value="Type I PLP-dependent aspartate aminotransferase-like (Major domain)"/>
    <property type="match status" value="1"/>
</dbReference>
<sequence length="402" mass="44498">MTASLVQWDHLFADRARRITSSTIRELLKLTQKPDIISFAGGLPAPELFPVQEVAAATQKVLNEQGAQALQYSTTEGHAPLRQWIAAQHGNVDADNILLVSGSQQGLDLLGKILINPGDLIGVETPTYLGALQAFSPYEPEYVSIPTDEEGINTEALEELLKQKKLKFIYAIPNFQNPTGRTMSLERRKKLVEITGRYGVLLLEDDPYGKLRFRGDFPPSLFSLGLEYAGGDESQNHVIYMSTFSKTLTPGLRVAWVTANPTINRKLVQAKQGADLHTATLNQMIVFELVHEVLGRQTELVRKVYGERRQFMMEALGKYLPAEVSHTDPEGGMFLWLTLPEHMKSTELLKQAVDYKVAFVPGLPFFALGGGENTLRLSYSCANADQIDRGIGALGEVISKNL</sequence>
<evidence type="ECO:0000256" key="1">
    <source>
        <dbReference type="ARBA" id="ARBA00001933"/>
    </source>
</evidence>
<dbReference type="PANTHER" id="PTHR42790">
    <property type="entry name" value="AMINOTRANSFERASE"/>
    <property type="match status" value="1"/>
</dbReference>
<dbReference type="InterPro" id="IPR050859">
    <property type="entry name" value="Class-I_PLP-dep_aminotransf"/>
</dbReference>
<comment type="caution">
    <text evidence="8">The sequence shown here is derived from an EMBL/GenBank/DDBJ whole genome shotgun (WGS) entry which is preliminary data.</text>
</comment>
<keyword evidence="9" id="KW-1185">Reference proteome</keyword>
<evidence type="ECO:0000256" key="2">
    <source>
        <dbReference type="ARBA" id="ARBA00007441"/>
    </source>
</evidence>
<dbReference type="RefSeq" id="WP_146886948.1">
    <property type="nucleotide sequence ID" value="NZ_BJXB01000018.1"/>
</dbReference>
<feature type="domain" description="Aminotransferase class I/classII large" evidence="7">
    <location>
        <begin position="48"/>
        <end position="394"/>
    </location>
</feature>
<dbReference type="SUPFAM" id="SSF53383">
    <property type="entry name" value="PLP-dependent transferases"/>
    <property type="match status" value="1"/>
</dbReference>
<evidence type="ECO:0000256" key="6">
    <source>
        <dbReference type="ARBA" id="ARBA00022898"/>
    </source>
</evidence>
<keyword evidence="6" id="KW-0663">Pyridoxal phosphate</keyword>
<evidence type="ECO:0000256" key="3">
    <source>
        <dbReference type="ARBA" id="ARBA00011738"/>
    </source>
</evidence>
<dbReference type="AlphaFoldDB" id="A0A511N5J6"/>
<dbReference type="FunFam" id="3.40.640.10:FF:000053">
    <property type="entry name" value="Aminotransferase, class I"/>
    <property type="match status" value="1"/>
</dbReference>
<gene>
    <name evidence="8" type="ORF">DC3_37580</name>
</gene>